<feature type="compositionally biased region" description="Basic and acidic residues" evidence="1">
    <location>
        <begin position="125"/>
        <end position="143"/>
    </location>
</feature>
<feature type="region of interest" description="Disordered" evidence="1">
    <location>
        <begin position="29"/>
        <end position="63"/>
    </location>
</feature>
<protein>
    <submittedName>
        <fullName evidence="2">Uncharacterized protein</fullName>
    </submittedName>
</protein>
<feature type="compositionally biased region" description="Basic and acidic residues" evidence="1">
    <location>
        <begin position="550"/>
        <end position="561"/>
    </location>
</feature>
<gene>
    <name evidence="2" type="ORF">TNCT_214611</name>
</gene>
<dbReference type="AlphaFoldDB" id="A0A8X6FC28"/>
<dbReference type="Proteomes" id="UP000887116">
    <property type="component" value="Unassembled WGS sequence"/>
</dbReference>
<proteinExistence type="predicted"/>
<evidence type="ECO:0000256" key="1">
    <source>
        <dbReference type="SAM" id="MobiDB-lite"/>
    </source>
</evidence>
<keyword evidence="3" id="KW-1185">Reference proteome</keyword>
<feature type="compositionally biased region" description="Low complexity" evidence="1">
    <location>
        <begin position="911"/>
        <end position="923"/>
    </location>
</feature>
<dbReference type="EMBL" id="BMAO01001720">
    <property type="protein sequence ID" value="GFQ75401.1"/>
    <property type="molecule type" value="Genomic_DNA"/>
</dbReference>
<feature type="compositionally biased region" description="Polar residues" evidence="1">
    <location>
        <begin position="809"/>
        <end position="821"/>
    </location>
</feature>
<evidence type="ECO:0000313" key="3">
    <source>
        <dbReference type="Proteomes" id="UP000887116"/>
    </source>
</evidence>
<feature type="compositionally biased region" description="Low complexity" evidence="1">
    <location>
        <begin position="29"/>
        <end position="38"/>
    </location>
</feature>
<name>A0A8X6FC28_TRICU</name>
<feature type="compositionally biased region" description="Basic and acidic residues" evidence="1">
    <location>
        <begin position="618"/>
        <end position="633"/>
    </location>
</feature>
<sequence length="944" mass="104664">MQFRDDPLLRDHLMEFTATTHSSVNLLRSSSVNPLRSSTASPRGSVQRVPPPDPNLRRGWPERKSFGSLLGGTILEAGHPIGSNRRPAELHRIPTTAPPARQHGHVAGFARDVVVVPVRSAVDGSRLDERQHRGPAEAGDTRSRRTQHGTNQRRVTPSEATAGPQSSTKLGRRRLPPDNMDTLQASHATSSSFRSAPQSTAVASTRGNIAVPPKREIHGPGEPSTGRYKYDHPGYQSTGYSHMPLPKRPHRSPNSDANKTCPVPGFARDVVTVRSAVDLLGGGPGRQSTARDYSGPCPRGVTWQIRRARRIQTSPRNLGTLRGFARDPGIDLSRYLGNDFDLRSSAAPGVRGRRGGERILPHFFTSKSWEHRNPSTENVAPRRAPGDDSTTARPRRRGVVTAIPPGHHSSGSFAGTERAVRRRNEETANPPPGPDRRVVVTPAPPEHHLSRYDATPLSRGTERVVRRRNEETANPPPGPDRRVVVTPAPPEHHLSRYDATPLSRGTERVVRRRNEETANPPPGPDRRVVVTPAPPEHHLSRSDATPLSRGTEKVVRRRNEETANPPLQNQRRAVVTPTPPEHDAFRFAPRHRPEGCPGGTQGPRARRRVPGGPPRVIPKREKEARERSSEDRRHHSCTRTPPREREESSCRTSEVQLDRAHTSPYIGQLACQLSWKRSSSPVRCGMMLADGEGRGQNLVQFLRQNVGQKIHFWRKNGNFQRTLDRPRATSFSGPLAEFRGPGTLFRGVDFGGPETSKIRTSVDACRRGLSFRTRFTKLDPFFRELFENVAFRTRDFEIFATFRKTSSAYKTRTERVTSSNLRRPGRSRREEPENTRFGILAPNPGPLRGGSRKRSRAPRSRTGVPGRTRNSSRVELDAARFPGDFRSPARNGGPRGKGGPRSPSGGRGPESGRNFGIPISDSSSSRRDGPESGFPGRSRERFRN</sequence>
<feature type="region of interest" description="Disordered" evidence="1">
    <location>
        <begin position="124"/>
        <end position="205"/>
    </location>
</feature>
<evidence type="ECO:0000313" key="2">
    <source>
        <dbReference type="EMBL" id="GFQ75401.1"/>
    </source>
</evidence>
<reference evidence="2" key="1">
    <citation type="submission" date="2020-07" db="EMBL/GenBank/DDBJ databases">
        <title>Multicomponent nature underlies the extraordinary mechanical properties of spider dragline silk.</title>
        <authorList>
            <person name="Kono N."/>
            <person name="Nakamura H."/>
            <person name="Mori M."/>
            <person name="Yoshida Y."/>
            <person name="Ohtoshi R."/>
            <person name="Malay A.D."/>
            <person name="Moran D.A.P."/>
            <person name="Tomita M."/>
            <person name="Numata K."/>
            <person name="Arakawa K."/>
        </authorList>
    </citation>
    <scope>NUCLEOTIDE SEQUENCE</scope>
</reference>
<feature type="compositionally biased region" description="Basic and acidic residues" evidence="1">
    <location>
        <begin position="505"/>
        <end position="516"/>
    </location>
</feature>
<feature type="compositionally biased region" description="Basic residues" evidence="1">
    <location>
        <begin position="850"/>
        <end position="859"/>
    </location>
</feature>
<organism evidence="2 3">
    <name type="scientific">Trichonephila clavata</name>
    <name type="common">Joro spider</name>
    <name type="synonym">Nephila clavata</name>
    <dbReference type="NCBI Taxonomy" id="2740835"/>
    <lineage>
        <taxon>Eukaryota</taxon>
        <taxon>Metazoa</taxon>
        <taxon>Ecdysozoa</taxon>
        <taxon>Arthropoda</taxon>
        <taxon>Chelicerata</taxon>
        <taxon>Arachnida</taxon>
        <taxon>Araneae</taxon>
        <taxon>Araneomorphae</taxon>
        <taxon>Entelegynae</taxon>
        <taxon>Araneoidea</taxon>
        <taxon>Nephilidae</taxon>
        <taxon>Trichonephila</taxon>
    </lineage>
</organism>
<feature type="compositionally biased region" description="Basic and acidic residues" evidence="1">
    <location>
        <begin position="460"/>
        <end position="471"/>
    </location>
</feature>
<accession>A0A8X6FC28</accession>
<feature type="compositionally biased region" description="Polar residues" evidence="1">
    <location>
        <begin position="181"/>
        <end position="205"/>
    </location>
</feature>
<feature type="compositionally biased region" description="Polar residues" evidence="1">
    <location>
        <begin position="148"/>
        <end position="169"/>
    </location>
</feature>
<comment type="caution">
    <text evidence="2">The sequence shown here is derived from an EMBL/GenBank/DDBJ whole genome shotgun (WGS) entry which is preliminary data.</text>
</comment>
<feature type="region of interest" description="Disordered" evidence="1">
    <location>
        <begin position="365"/>
        <end position="656"/>
    </location>
</feature>
<feature type="region of interest" description="Disordered" evidence="1">
    <location>
        <begin position="809"/>
        <end position="944"/>
    </location>
</feature>
<feature type="compositionally biased region" description="Gly residues" evidence="1">
    <location>
        <begin position="893"/>
        <end position="909"/>
    </location>
</feature>